<dbReference type="PANTHER" id="PTHR43439:SF2">
    <property type="entry name" value="ENZYME, PUTATIVE (JCVI)-RELATED"/>
    <property type="match status" value="1"/>
</dbReference>
<dbReference type="SUPFAM" id="SSF47336">
    <property type="entry name" value="ACP-like"/>
    <property type="match status" value="1"/>
</dbReference>
<evidence type="ECO:0000259" key="3">
    <source>
        <dbReference type="Pfam" id="PF00501"/>
    </source>
</evidence>
<sequence length="1066" mass="115644">MAIPADTLEKASPELRPFVRAAVNFSSAERQPGCLHSVLELIDFNAVHNTEHPFCIQARPSGPHDVITHGQFKTAVDGCAQWMEESVLAGDRGKGTAFTDVAPVALLMDSDVGLLIHQFALLKIGVPALILSARLSSAAILHLIETTSATALLASERLSKPIQPTLTTQGVSLHTAQPYSHFLPPQHECTTQQNGPYPTSLDSNILLLHSSGTTGLPKPIPMTHRQLVFAVSSHNFDTECEAQGPNISTLPIFHGYGLLAPLISLSVGKTTCLPSPAEVPNAASITNLIRTTNAASLMTVPFLLDDLAALPNDEGIKALSTLDFVGTGGAALSADVGDRLTAGGVKIVNFYGTTETGPLTPSFVPKGTYDWRYFRLRTDMRYEITELESRLGQRRFRLTVWPFGATEGIEVADQLIRNENHPETDFAAVGRDDDVIVLATGEKVNPVVLETMLGDCGLVKGAVAFGENRFEIGVIVEVAESGLGVEGVKNAIWPVIVEVGEKMDAFAKVSSRDSIIVAPAGVVLPRTDKGSIARKEAYALFAAEIAEVYERLDGGSLEEESVEEMKSRGLGYGIKGLIQRHLQWPFQPDEWTEKDNLFELGMNSLQAVTLHRLLLAAARALDLPTALPRDFITRNPSVAQLVQALTGPAPSQNGHHPWEEVDRLVTEYTFELGPTPPQPAVVLLTGSSGSLGSHCLAQLARSPEVSQIICLLRTSKTSPPATLTSHRAHLATKQLHLTDIEWSKVSLITIDPSAPALGLPQDQYTTLQNQVTHILHTAWPMTFKPSLSSLTSQFKFLHNLLHLATAQNLLTPRRRFIFISSIAAIAQRGLTPEYAGQSISETSFPTAQTTMGIGYADAKIVCEKILEKFAATYPSALEISIIRCGQIAGSRSHGVWSVMEQVPMLLRSGVSLGVLPQIHGTLSWLPVDTASTIITEILFCPPSISPNNTPPPLFIHLENPIRQPWSDILDTFSTHLNLPTPRIPFDEWIDRVVHAAETEGDMKGRKYPVCKLEDFYRGLFLPVASGEVILGTDNARKCSRTMREMRALDAGVVGGYVAYWRGGGVL</sequence>
<evidence type="ECO:0000313" key="5">
    <source>
        <dbReference type="EMBL" id="PYH92915.1"/>
    </source>
</evidence>
<dbReference type="Pfam" id="PF00501">
    <property type="entry name" value="AMP-binding"/>
    <property type="match status" value="1"/>
</dbReference>
<feature type="domain" description="Thioester reductase (TE)" evidence="4">
    <location>
        <begin position="684"/>
        <end position="932"/>
    </location>
</feature>
<accession>A0A319D675</accession>
<dbReference type="SUPFAM" id="SSF56801">
    <property type="entry name" value="Acetyl-CoA synthetase-like"/>
    <property type="match status" value="1"/>
</dbReference>
<keyword evidence="2" id="KW-0597">Phosphoprotein</keyword>
<evidence type="ECO:0000259" key="4">
    <source>
        <dbReference type="Pfam" id="PF07993"/>
    </source>
</evidence>
<dbReference type="AlphaFoldDB" id="A0A319D675"/>
<dbReference type="Gene3D" id="3.40.50.12780">
    <property type="entry name" value="N-terminal domain of ligase-like"/>
    <property type="match status" value="1"/>
</dbReference>
<dbReference type="Pfam" id="PF23562">
    <property type="entry name" value="AMP-binding_C_3"/>
    <property type="match status" value="1"/>
</dbReference>
<reference evidence="5 6" key="1">
    <citation type="submission" date="2018-02" db="EMBL/GenBank/DDBJ databases">
        <title>The genomes of Aspergillus section Nigri reveals drivers in fungal speciation.</title>
        <authorList>
            <consortium name="DOE Joint Genome Institute"/>
            <person name="Vesth T.C."/>
            <person name="Nybo J."/>
            <person name="Theobald S."/>
            <person name="Brandl J."/>
            <person name="Frisvad J.C."/>
            <person name="Nielsen K.F."/>
            <person name="Lyhne E.K."/>
            <person name="Kogle M.E."/>
            <person name="Kuo A."/>
            <person name="Riley R."/>
            <person name="Clum A."/>
            <person name="Nolan M."/>
            <person name="Lipzen A."/>
            <person name="Salamov A."/>
            <person name="Henrissat B."/>
            <person name="Wiebenga A."/>
            <person name="De vries R.P."/>
            <person name="Grigoriev I.V."/>
            <person name="Mortensen U.H."/>
            <person name="Andersen M.R."/>
            <person name="Baker S.E."/>
        </authorList>
    </citation>
    <scope>NUCLEOTIDE SEQUENCE [LARGE SCALE GENOMIC DNA]</scope>
    <source>
        <strain evidence="5 6">CBS 707.79</strain>
    </source>
</reference>
<dbReference type="Proteomes" id="UP000247810">
    <property type="component" value="Unassembled WGS sequence"/>
</dbReference>
<keyword evidence="6" id="KW-1185">Reference proteome</keyword>
<evidence type="ECO:0000313" key="6">
    <source>
        <dbReference type="Proteomes" id="UP000247810"/>
    </source>
</evidence>
<dbReference type="InterPro" id="IPR020845">
    <property type="entry name" value="AMP-binding_CS"/>
</dbReference>
<dbReference type="EMBL" id="KZ825904">
    <property type="protein sequence ID" value="PYH92915.1"/>
    <property type="molecule type" value="Genomic_DNA"/>
</dbReference>
<dbReference type="PROSITE" id="PS00455">
    <property type="entry name" value="AMP_BINDING"/>
    <property type="match status" value="1"/>
</dbReference>
<dbReference type="Gene3D" id="1.10.1200.10">
    <property type="entry name" value="ACP-like"/>
    <property type="match status" value="1"/>
</dbReference>
<name>A0A319D675_9EURO</name>
<dbReference type="InterPro" id="IPR013120">
    <property type="entry name" value="FAR_NAD-bd"/>
</dbReference>
<dbReference type="InterPro" id="IPR051414">
    <property type="entry name" value="Adenylate-forming_Reductase"/>
</dbReference>
<protein>
    <submittedName>
        <fullName evidence="5">Acetyl-CoA synthetase-like protein</fullName>
    </submittedName>
</protein>
<dbReference type="InterPro" id="IPR036291">
    <property type="entry name" value="NAD(P)-bd_dom_sf"/>
</dbReference>
<dbReference type="InterPro" id="IPR042099">
    <property type="entry name" value="ANL_N_sf"/>
</dbReference>
<dbReference type="VEuPathDB" id="FungiDB:BO71DRAFT_456065"/>
<dbReference type="Gene3D" id="3.40.50.720">
    <property type="entry name" value="NAD(P)-binding Rossmann-like Domain"/>
    <property type="match status" value="1"/>
</dbReference>
<evidence type="ECO:0000256" key="1">
    <source>
        <dbReference type="ARBA" id="ARBA00022450"/>
    </source>
</evidence>
<dbReference type="PANTHER" id="PTHR43439">
    <property type="entry name" value="PHENYLACETATE-COENZYME A LIGASE"/>
    <property type="match status" value="1"/>
</dbReference>
<organism evidence="5 6">
    <name type="scientific">Aspergillus ellipticus CBS 707.79</name>
    <dbReference type="NCBI Taxonomy" id="1448320"/>
    <lineage>
        <taxon>Eukaryota</taxon>
        <taxon>Fungi</taxon>
        <taxon>Dikarya</taxon>
        <taxon>Ascomycota</taxon>
        <taxon>Pezizomycotina</taxon>
        <taxon>Eurotiomycetes</taxon>
        <taxon>Eurotiomycetidae</taxon>
        <taxon>Eurotiales</taxon>
        <taxon>Aspergillaceae</taxon>
        <taxon>Aspergillus</taxon>
        <taxon>Aspergillus subgen. Circumdati</taxon>
    </lineage>
</organism>
<evidence type="ECO:0000256" key="2">
    <source>
        <dbReference type="ARBA" id="ARBA00022553"/>
    </source>
</evidence>
<proteinExistence type="predicted"/>
<dbReference type="SUPFAM" id="SSF51735">
    <property type="entry name" value="NAD(P)-binding Rossmann-fold domains"/>
    <property type="match status" value="1"/>
</dbReference>
<feature type="domain" description="AMP-dependent synthetase/ligase" evidence="3">
    <location>
        <begin position="51"/>
        <end position="368"/>
    </location>
</feature>
<keyword evidence="1" id="KW-0596">Phosphopantetheine</keyword>
<dbReference type="OrthoDB" id="329835at2759"/>
<gene>
    <name evidence="5" type="ORF">BO71DRAFT_456065</name>
</gene>
<dbReference type="InterPro" id="IPR036736">
    <property type="entry name" value="ACP-like_sf"/>
</dbReference>
<dbReference type="InterPro" id="IPR000873">
    <property type="entry name" value="AMP-dep_synth/lig_dom"/>
</dbReference>
<dbReference type="Pfam" id="PF07993">
    <property type="entry name" value="NAD_binding_4"/>
    <property type="match status" value="1"/>
</dbReference>
<dbReference type="STRING" id="1448320.A0A319D675"/>